<accession>A0AAD6H5H9</accession>
<evidence type="ECO:0000313" key="1">
    <source>
        <dbReference type="EMBL" id="KAJ5608531.1"/>
    </source>
</evidence>
<evidence type="ECO:0000313" key="2">
    <source>
        <dbReference type="Proteomes" id="UP001213799"/>
    </source>
</evidence>
<gene>
    <name evidence="1" type="ORF">N7537_005150</name>
</gene>
<keyword evidence="2" id="KW-1185">Reference proteome</keyword>
<comment type="caution">
    <text evidence="1">The sequence shown here is derived from an EMBL/GenBank/DDBJ whole genome shotgun (WGS) entry which is preliminary data.</text>
</comment>
<protein>
    <submittedName>
        <fullName evidence="1">Uncharacterized protein</fullName>
    </submittedName>
</protein>
<name>A0AAD6H5H9_9EURO</name>
<proteinExistence type="predicted"/>
<dbReference type="RefSeq" id="XP_056755955.1">
    <property type="nucleotide sequence ID" value="XM_056896207.1"/>
</dbReference>
<dbReference type="EMBL" id="JAQJAE010000002">
    <property type="protein sequence ID" value="KAJ5608531.1"/>
    <property type="molecule type" value="Genomic_DNA"/>
</dbReference>
<dbReference type="AlphaFoldDB" id="A0AAD6H5H9"/>
<reference evidence="1" key="2">
    <citation type="submission" date="2023-01" db="EMBL/GenBank/DDBJ databases">
        <authorList>
            <person name="Petersen C."/>
        </authorList>
    </citation>
    <scope>NUCLEOTIDE SEQUENCE</scope>
    <source>
        <strain evidence="1">IBT 12815</strain>
    </source>
</reference>
<reference evidence="1" key="1">
    <citation type="journal article" date="2023" name="IMA Fungus">
        <title>Comparative genomic study of the Penicillium genus elucidates a diverse pangenome and 15 lateral gene transfer events.</title>
        <authorList>
            <person name="Petersen C."/>
            <person name="Sorensen T."/>
            <person name="Nielsen M.R."/>
            <person name="Sondergaard T.E."/>
            <person name="Sorensen J.L."/>
            <person name="Fitzpatrick D.A."/>
            <person name="Frisvad J.C."/>
            <person name="Nielsen K.L."/>
        </authorList>
    </citation>
    <scope>NUCLEOTIDE SEQUENCE</scope>
    <source>
        <strain evidence="1">IBT 12815</strain>
    </source>
</reference>
<organism evidence="1 2">
    <name type="scientific">Penicillium hordei</name>
    <dbReference type="NCBI Taxonomy" id="40994"/>
    <lineage>
        <taxon>Eukaryota</taxon>
        <taxon>Fungi</taxon>
        <taxon>Dikarya</taxon>
        <taxon>Ascomycota</taxon>
        <taxon>Pezizomycotina</taxon>
        <taxon>Eurotiomycetes</taxon>
        <taxon>Eurotiomycetidae</taxon>
        <taxon>Eurotiales</taxon>
        <taxon>Aspergillaceae</taxon>
        <taxon>Penicillium</taxon>
    </lineage>
</organism>
<dbReference type="GeneID" id="81586449"/>
<dbReference type="Proteomes" id="UP001213799">
    <property type="component" value="Unassembled WGS sequence"/>
</dbReference>
<sequence length="133" mass="15538">MQYGDPHFLVDRDDTTRKCNGPVVPGGFITFVVWENAPREPLDYQEFWNMNDYMQTKFNAYIRKFLRCGIKPRIHSISKLIFGTLTEELHISGFSQAAFVEPTEECPDANFALFGLIKPPEKDEWWLDTKGWE</sequence>